<protein>
    <submittedName>
        <fullName evidence="1">Uncharacterized protein</fullName>
    </submittedName>
</protein>
<name>A0A5J4UUD2_9EUKA</name>
<dbReference type="Proteomes" id="UP000324800">
    <property type="component" value="Unassembled WGS sequence"/>
</dbReference>
<accession>A0A5J4UUD2</accession>
<evidence type="ECO:0000313" key="1">
    <source>
        <dbReference type="EMBL" id="KAA6374246.1"/>
    </source>
</evidence>
<dbReference type="EMBL" id="SNRW01012122">
    <property type="protein sequence ID" value="KAA6374246.1"/>
    <property type="molecule type" value="Genomic_DNA"/>
</dbReference>
<evidence type="ECO:0000313" key="2">
    <source>
        <dbReference type="Proteomes" id="UP000324800"/>
    </source>
</evidence>
<comment type="caution">
    <text evidence="1">The sequence shown here is derived from an EMBL/GenBank/DDBJ whole genome shotgun (WGS) entry which is preliminary data.</text>
</comment>
<gene>
    <name evidence="1" type="ORF">EZS28_030228</name>
</gene>
<dbReference type="AlphaFoldDB" id="A0A5J4UUD2"/>
<proteinExistence type="predicted"/>
<reference evidence="1 2" key="1">
    <citation type="submission" date="2019-03" db="EMBL/GenBank/DDBJ databases">
        <title>Single cell metagenomics reveals metabolic interactions within the superorganism composed of flagellate Streblomastix strix and complex community of Bacteroidetes bacteria on its surface.</title>
        <authorList>
            <person name="Treitli S.C."/>
            <person name="Kolisko M."/>
            <person name="Husnik F."/>
            <person name="Keeling P."/>
            <person name="Hampl V."/>
        </authorList>
    </citation>
    <scope>NUCLEOTIDE SEQUENCE [LARGE SCALE GENOMIC DNA]</scope>
    <source>
        <strain evidence="1">ST1C</strain>
    </source>
</reference>
<organism evidence="1 2">
    <name type="scientific">Streblomastix strix</name>
    <dbReference type="NCBI Taxonomy" id="222440"/>
    <lineage>
        <taxon>Eukaryota</taxon>
        <taxon>Metamonada</taxon>
        <taxon>Preaxostyla</taxon>
        <taxon>Oxymonadida</taxon>
        <taxon>Streblomastigidae</taxon>
        <taxon>Streblomastix</taxon>
    </lineage>
</organism>
<sequence>MSQLLITLVSTAGGSEEQQDYNIYWGLNNISKFIRTLHQGRNPSFSPLPALSKTCEEQIEEEGSDEEIEAQLINRGQNYGQIKDHATEAKQTTLNIYVDRSNARQ</sequence>